<evidence type="ECO:0000256" key="8">
    <source>
        <dbReference type="ARBA" id="ARBA00023128"/>
    </source>
</evidence>
<dbReference type="Proteomes" id="UP000694865">
    <property type="component" value="Unplaced"/>
</dbReference>
<comment type="similarity">
    <text evidence="2">Belongs to the class IV-like SAM-binding methyltransferase superfamily. RNA methyltransferase TrmH family.</text>
</comment>
<dbReference type="PANTHER" id="PTHR46103:SF1">
    <property type="entry name" value="RRNA METHYLTRANSFERASE 1, MITOCHONDRIAL"/>
    <property type="match status" value="1"/>
</dbReference>
<dbReference type="CDD" id="cd18105">
    <property type="entry name" value="SpoU-like_MRM1"/>
    <property type="match status" value="1"/>
</dbReference>
<dbReference type="Pfam" id="PF08032">
    <property type="entry name" value="SpoU_sub_bind"/>
    <property type="match status" value="1"/>
</dbReference>
<keyword evidence="6" id="KW-0949">S-adenosyl-L-methionine</keyword>
<evidence type="ECO:0000256" key="4">
    <source>
        <dbReference type="ARBA" id="ARBA00022603"/>
    </source>
</evidence>
<feature type="region of interest" description="Disordered" evidence="10">
    <location>
        <begin position="189"/>
        <end position="218"/>
    </location>
</feature>
<dbReference type="InterPro" id="IPR029028">
    <property type="entry name" value="Alpha/beta_knot_MTases"/>
</dbReference>
<dbReference type="PANTHER" id="PTHR46103">
    <property type="entry name" value="RRNA METHYLTRANSFERASE 1, MITOCHONDRIAL"/>
    <property type="match status" value="1"/>
</dbReference>
<evidence type="ECO:0000256" key="6">
    <source>
        <dbReference type="ARBA" id="ARBA00022691"/>
    </source>
</evidence>
<protein>
    <recommendedName>
        <fullName evidence="9">rRNA methyltransferase 1, mitochondrial</fullName>
    </recommendedName>
</protein>
<evidence type="ECO:0000256" key="2">
    <source>
        <dbReference type="ARBA" id="ARBA00007228"/>
    </source>
</evidence>
<feature type="domain" description="RNA 2-O ribose methyltransferase substrate binding" evidence="11">
    <location>
        <begin position="228"/>
        <end position="307"/>
    </location>
</feature>
<evidence type="ECO:0000259" key="11">
    <source>
        <dbReference type="SMART" id="SM00967"/>
    </source>
</evidence>
<evidence type="ECO:0000256" key="10">
    <source>
        <dbReference type="SAM" id="MobiDB-lite"/>
    </source>
</evidence>
<dbReference type="InterPro" id="IPR029064">
    <property type="entry name" value="Ribosomal_eL30-like_sf"/>
</dbReference>
<keyword evidence="3" id="KW-0698">rRNA processing</keyword>
<dbReference type="SUPFAM" id="SSF55315">
    <property type="entry name" value="L30e-like"/>
    <property type="match status" value="1"/>
</dbReference>
<organism evidence="12 13">
    <name type="scientific">Saccoglossus kowalevskii</name>
    <name type="common">Acorn worm</name>
    <dbReference type="NCBI Taxonomy" id="10224"/>
    <lineage>
        <taxon>Eukaryota</taxon>
        <taxon>Metazoa</taxon>
        <taxon>Hemichordata</taxon>
        <taxon>Enteropneusta</taxon>
        <taxon>Harrimaniidae</taxon>
        <taxon>Saccoglossus</taxon>
    </lineage>
</organism>
<dbReference type="Gene3D" id="3.40.1280.10">
    <property type="match status" value="1"/>
</dbReference>
<dbReference type="RefSeq" id="XP_006815631.1">
    <property type="nucleotide sequence ID" value="XM_006815568.1"/>
</dbReference>
<evidence type="ECO:0000256" key="9">
    <source>
        <dbReference type="ARBA" id="ARBA00034881"/>
    </source>
</evidence>
<evidence type="ECO:0000256" key="3">
    <source>
        <dbReference type="ARBA" id="ARBA00022552"/>
    </source>
</evidence>
<dbReference type="Gene3D" id="3.30.1330.30">
    <property type="match status" value="1"/>
</dbReference>
<gene>
    <name evidence="13" type="primary">LOC102805309</name>
</gene>
<accession>A0ABM0M6J0</accession>
<dbReference type="InterPro" id="IPR047261">
    <property type="entry name" value="MRM1_MeTrfase_dom"/>
</dbReference>
<feature type="region of interest" description="Disordered" evidence="10">
    <location>
        <begin position="102"/>
        <end position="128"/>
    </location>
</feature>
<keyword evidence="5" id="KW-0808">Transferase</keyword>
<keyword evidence="12" id="KW-1185">Reference proteome</keyword>
<sequence length="482" mass="54078">MRNDGDENCNLIIHRIVCIMAKLQTLTKLYLRTLNSQWIVDMRTFSTSVLSSLNQNHRRPADTDDVDSFRCVETHSETEDVCLNPARYAASRITIPVTPRKNRSNQEIAPLNGRHSNDANAAKKGSFIRRRSDEDVTRVIRSYSKKQTRVDKISNIIKENEMVAHNIDENDCSNDILYNTRSDDLLKSDKDTKTPWKPQKLKGKQKWSNKHKSNGIMNGWKPRPGNDLLFGLSPSIIALTQDRRSIFKVFIQDGLMKTKRGGILKLLELCEEKNIEISAVKKSDLNYISGERPHQGVCMEVSRLNFEQFPESEDIGSEGDEKQVWLVLDEVKDPMNFGAILRSSYFLGVDKIITGKKNCCPLTPIVSKASAGAMETMPVYAVPSLSDFLKNLGSHGWEIIGTANRRSVTDAMPVVDCDQYCISTPSVLVLGNEGYGLTDAVMETCTKMVTIPPGRALNQYIESLNVSVVTGILLYSLLAKKV</sequence>
<keyword evidence="4" id="KW-0489">Methyltransferase</keyword>
<dbReference type="InterPro" id="IPR013123">
    <property type="entry name" value="SpoU_subst-bd"/>
</dbReference>
<evidence type="ECO:0000313" key="13">
    <source>
        <dbReference type="RefSeq" id="XP_006815631.1"/>
    </source>
</evidence>
<keyword evidence="7" id="KW-0809">Transit peptide</keyword>
<comment type="subcellular location">
    <subcellularLocation>
        <location evidence="1">Mitochondrion</location>
    </subcellularLocation>
</comment>
<dbReference type="InterPro" id="IPR047182">
    <property type="entry name" value="MRM1"/>
</dbReference>
<dbReference type="Pfam" id="PF00588">
    <property type="entry name" value="SpoU_methylase"/>
    <property type="match status" value="1"/>
</dbReference>
<feature type="compositionally biased region" description="Basic residues" evidence="10">
    <location>
        <begin position="199"/>
        <end position="213"/>
    </location>
</feature>
<dbReference type="SMART" id="SM00967">
    <property type="entry name" value="SpoU_sub_bind"/>
    <property type="match status" value="1"/>
</dbReference>
<evidence type="ECO:0000256" key="5">
    <source>
        <dbReference type="ARBA" id="ARBA00022679"/>
    </source>
</evidence>
<dbReference type="SUPFAM" id="SSF75217">
    <property type="entry name" value="alpha/beta knot"/>
    <property type="match status" value="1"/>
</dbReference>
<dbReference type="GeneID" id="102805309"/>
<dbReference type="InterPro" id="IPR001537">
    <property type="entry name" value="SpoU_MeTrfase"/>
</dbReference>
<dbReference type="InterPro" id="IPR029026">
    <property type="entry name" value="tRNA_m1G_MTases_N"/>
</dbReference>
<evidence type="ECO:0000256" key="7">
    <source>
        <dbReference type="ARBA" id="ARBA00022946"/>
    </source>
</evidence>
<keyword evidence="8" id="KW-0496">Mitochondrion</keyword>
<name>A0ABM0M6J0_SACKO</name>
<dbReference type="NCBIfam" id="TIGR00186">
    <property type="entry name" value="rRNA_methyl_3"/>
    <property type="match status" value="1"/>
</dbReference>
<evidence type="ECO:0000256" key="1">
    <source>
        <dbReference type="ARBA" id="ARBA00004173"/>
    </source>
</evidence>
<evidence type="ECO:0000313" key="12">
    <source>
        <dbReference type="Proteomes" id="UP000694865"/>
    </source>
</evidence>
<reference evidence="13" key="1">
    <citation type="submission" date="2025-08" db="UniProtKB">
        <authorList>
            <consortium name="RefSeq"/>
        </authorList>
    </citation>
    <scope>IDENTIFICATION</scope>
    <source>
        <tissue evidence="13">Testes</tissue>
    </source>
</reference>
<proteinExistence type="inferred from homology"/>
<dbReference type="InterPro" id="IPR004441">
    <property type="entry name" value="rRNA_MeTrfase_TrmH"/>
</dbReference>